<proteinExistence type="inferred from homology"/>
<reference evidence="7 8" key="1">
    <citation type="submission" date="2016-07" db="EMBL/GenBank/DDBJ databases">
        <title>Pervasive Adenine N6-methylation of Active Genes in Fungi.</title>
        <authorList>
            <consortium name="DOE Joint Genome Institute"/>
            <person name="Mondo S.J."/>
            <person name="Dannebaum R.O."/>
            <person name="Kuo R.C."/>
            <person name="Labutti K."/>
            <person name="Haridas S."/>
            <person name="Kuo A."/>
            <person name="Salamov A."/>
            <person name="Ahrendt S.R."/>
            <person name="Lipzen A."/>
            <person name="Sullivan W."/>
            <person name="Andreopoulos W.B."/>
            <person name="Clum A."/>
            <person name="Lindquist E."/>
            <person name="Daum C."/>
            <person name="Ramamoorthy G.K."/>
            <person name="Gryganskyi A."/>
            <person name="Culley D."/>
            <person name="Magnuson J.K."/>
            <person name="James T.Y."/>
            <person name="O'Malley M.A."/>
            <person name="Stajich J.E."/>
            <person name="Spatafora J.W."/>
            <person name="Visel A."/>
            <person name="Grigoriev I.V."/>
        </authorList>
    </citation>
    <scope>NUCLEOTIDE SEQUENCE [LARGE SCALE GENOMIC DNA]</scope>
    <source>
        <strain evidence="7 8">CBS 129021</strain>
    </source>
</reference>
<feature type="domain" description="GH16" evidence="6">
    <location>
        <begin position="2"/>
        <end position="254"/>
    </location>
</feature>
<evidence type="ECO:0000256" key="4">
    <source>
        <dbReference type="ARBA" id="ARBA00022801"/>
    </source>
</evidence>
<keyword evidence="5" id="KW-0326">Glycosidase</keyword>
<dbReference type="Pfam" id="PF26113">
    <property type="entry name" value="GH16_XgeA"/>
    <property type="match status" value="1"/>
</dbReference>
<dbReference type="EMBL" id="MCFJ01000005">
    <property type="protein sequence ID" value="ORY66278.1"/>
    <property type="molecule type" value="Genomic_DNA"/>
</dbReference>
<dbReference type="CDD" id="cd02181">
    <property type="entry name" value="GH16_fungal_Lam16A_glucanase"/>
    <property type="match status" value="1"/>
</dbReference>
<evidence type="ECO:0000256" key="2">
    <source>
        <dbReference type="ARBA" id="ARBA00006865"/>
    </source>
</evidence>
<dbReference type="RefSeq" id="XP_040717242.1">
    <property type="nucleotide sequence ID" value="XM_040855631.1"/>
</dbReference>
<evidence type="ECO:0000313" key="7">
    <source>
        <dbReference type="EMBL" id="ORY66278.1"/>
    </source>
</evidence>
<dbReference type="InterPro" id="IPR000757">
    <property type="entry name" value="Beta-glucanase-like"/>
</dbReference>
<dbReference type="PANTHER" id="PTHR10963:SF24">
    <property type="entry name" value="GLYCOSIDASE C21B10.07-RELATED"/>
    <property type="match status" value="1"/>
</dbReference>
<dbReference type="Proteomes" id="UP000193689">
    <property type="component" value="Unassembled WGS sequence"/>
</dbReference>
<evidence type="ECO:0000256" key="1">
    <source>
        <dbReference type="ARBA" id="ARBA00000124"/>
    </source>
</evidence>
<accession>A0A1Y2E3Z2</accession>
<evidence type="ECO:0000313" key="8">
    <source>
        <dbReference type="Proteomes" id="UP000193689"/>
    </source>
</evidence>
<dbReference type="PANTHER" id="PTHR10963">
    <property type="entry name" value="GLYCOSYL HYDROLASE-RELATED"/>
    <property type="match status" value="1"/>
</dbReference>
<dbReference type="STRING" id="1141098.A0A1Y2E3Z2"/>
<sequence length="307" mass="32812">MAAQAAYTIQDTYDATNFFDTFDFFSGQDPTNGFVEYNDKVSANESSLAGYANDGIYLGVDHTTQNPTPGRGSVRLTSKKAYTKGLIVADIAHMPHSSKNGCGVWPALWTFGPNWPSSGEIDILEGVNSQTSNIMTLHTSEGCSFSQGDCQGNQGCSSKTNDSTSYGAGMNKIGGGVYAIEWTSQAISIWWFPRTKSTPADIDAGTPSPASWGAPAAKFAGSGCNIDDHFINHNIVFNIDFCGDWAGKVFSTDSTCSSLASTCEDYVAKNPADFKEAYFLINSVKVFSKSGSAPKRDGLTTPKAFRA</sequence>
<dbReference type="GO" id="GO:0052861">
    <property type="term" value="F:endo-1,3(4)-beta-glucanase activity"/>
    <property type="evidence" value="ECO:0007669"/>
    <property type="project" value="UniProtKB-EC"/>
</dbReference>
<name>A0A1Y2E3Z2_9PEZI</name>
<dbReference type="PROSITE" id="PS51762">
    <property type="entry name" value="GH16_2"/>
    <property type="match status" value="1"/>
</dbReference>
<evidence type="ECO:0000259" key="6">
    <source>
        <dbReference type="PROSITE" id="PS51762"/>
    </source>
</evidence>
<comment type="catalytic activity">
    <reaction evidence="1">
        <text>Endohydrolysis of (1-&gt;3)- or (1-&gt;4)-linkages in beta-D-glucans when the glucose residue whose reducing group is involved in the linkage to be hydrolyzed is itself substituted at C-3.</text>
        <dbReference type="EC" id="3.2.1.6"/>
    </reaction>
</comment>
<gene>
    <name evidence="7" type="ORF">BCR38DRAFT_338632</name>
</gene>
<comment type="caution">
    <text evidence="7">The sequence shown here is derived from an EMBL/GenBank/DDBJ whole genome shotgun (WGS) entry which is preliminary data.</text>
</comment>
<dbReference type="GO" id="GO:0009251">
    <property type="term" value="P:glucan catabolic process"/>
    <property type="evidence" value="ECO:0007669"/>
    <property type="project" value="TreeGrafter"/>
</dbReference>
<dbReference type="EC" id="3.2.1.6" evidence="3"/>
<dbReference type="OrthoDB" id="192832at2759"/>
<dbReference type="GeneID" id="63771843"/>
<dbReference type="GO" id="GO:0030246">
    <property type="term" value="F:carbohydrate binding"/>
    <property type="evidence" value="ECO:0007669"/>
    <property type="project" value="UniProtKB-KW"/>
</dbReference>
<dbReference type="AlphaFoldDB" id="A0A1Y2E3Z2"/>
<dbReference type="SUPFAM" id="SSF49899">
    <property type="entry name" value="Concanavalin A-like lectins/glucanases"/>
    <property type="match status" value="1"/>
</dbReference>
<dbReference type="InterPro" id="IPR050546">
    <property type="entry name" value="Glycosyl_Hydrlase_16"/>
</dbReference>
<organism evidence="7 8">
    <name type="scientific">Pseudomassariella vexata</name>
    <dbReference type="NCBI Taxonomy" id="1141098"/>
    <lineage>
        <taxon>Eukaryota</taxon>
        <taxon>Fungi</taxon>
        <taxon>Dikarya</taxon>
        <taxon>Ascomycota</taxon>
        <taxon>Pezizomycotina</taxon>
        <taxon>Sordariomycetes</taxon>
        <taxon>Xylariomycetidae</taxon>
        <taxon>Amphisphaeriales</taxon>
        <taxon>Pseudomassariaceae</taxon>
        <taxon>Pseudomassariella</taxon>
    </lineage>
</organism>
<dbReference type="Gene3D" id="2.60.120.200">
    <property type="match status" value="1"/>
</dbReference>
<keyword evidence="8" id="KW-1185">Reference proteome</keyword>
<comment type="similarity">
    <text evidence="2">Belongs to the glycosyl hydrolase 16 family.</text>
</comment>
<dbReference type="InterPro" id="IPR013320">
    <property type="entry name" value="ConA-like_dom_sf"/>
</dbReference>
<dbReference type="FunFam" id="2.60.120.200:FF:000114">
    <property type="entry name" value="Probable endo-1,3(4)-beta-glucanase NFIA_089530"/>
    <property type="match status" value="1"/>
</dbReference>
<evidence type="ECO:0000256" key="5">
    <source>
        <dbReference type="ARBA" id="ARBA00023295"/>
    </source>
</evidence>
<dbReference type="InParanoid" id="A0A1Y2E3Z2"/>
<evidence type="ECO:0000256" key="3">
    <source>
        <dbReference type="ARBA" id="ARBA00012599"/>
    </source>
</evidence>
<protein>
    <recommendedName>
        <fullName evidence="3">endo-1,3(4)-beta-glucanase</fullName>
        <ecNumber evidence="3">3.2.1.6</ecNumber>
    </recommendedName>
</protein>
<keyword evidence="7" id="KW-0430">Lectin</keyword>
<keyword evidence="4" id="KW-0378">Hydrolase</keyword>